<dbReference type="InterPro" id="IPR050789">
    <property type="entry name" value="Diverse_Enzym_Activities"/>
</dbReference>
<organism evidence="3 4">
    <name type="scientific">Streptomyces scabichelini</name>
    <dbReference type="NCBI Taxonomy" id="2711217"/>
    <lineage>
        <taxon>Bacteria</taxon>
        <taxon>Bacillati</taxon>
        <taxon>Actinomycetota</taxon>
        <taxon>Actinomycetes</taxon>
        <taxon>Kitasatosporales</taxon>
        <taxon>Streptomycetaceae</taxon>
        <taxon>Streptomyces</taxon>
    </lineage>
</organism>
<dbReference type="AlphaFoldDB" id="A0A6G4UXK9"/>
<proteinExistence type="predicted"/>
<dbReference type="Proteomes" id="UP000472335">
    <property type="component" value="Unassembled WGS sequence"/>
</dbReference>
<dbReference type="EMBL" id="JAAKZY010000002">
    <property type="protein sequence ID" value="NGO06334.1"/>
    <property type="molecule type" value="Genomic_DNA"/>
</dbReference>
<sequence>MSELRQEVEPTEVGLDPAALHRLDRYFARLVDDGRLPGYLVSVARHGRVAHLTAYGLRDREAGLPVATDTIWRIYSMTKPVMSVAALMLQEEGLLGLDDPVARHLPAFAEPRVYVDGSGPGLRTRPAEEPIRIRHLLTHTAGLTFGFYHVHPVDAAYRGAGVERAEPKDADLAEACDLFARLPLQFEPGTEWNYSVATTVLGRVVEVVSGRPLDAFLAERIFRPLGMADAGFWVPEDRAERLAVLYVESDEGGGDVEDGEGDKGDKAGKSGKGEITRSPEQPGRSRPRLLSGNGGLVASAHDYHRFMEFLRRRGELDGTRLLAPRTVDTMVSNHLPGDLRGFGSPVHDLPGNAGVGFGFGLSVVIDPDRTESPSSPGLYGWAGAAGTTFWVDPHHDLTVQFLTQVRPAAGPTWFADLKRLVHEVVAD</sequence>
<dbReference type="PANTHER" id="PTHR43283:SF3">
    <property type="entry name" value="BETA-LACTAMASE FAMILY PROTEIN (AFU_ORTHOLOGUE AFUA_5G07500)"/>
    <property type="match status" value="1"/>
</dbReference>
<feature type="region of interest" description="Disordered" evidence="1">
    <location>
        <begin position="252"/>
        <end position="292"/>
    </location>
</feature>
<dbReference type="InterPro" id="IPR001466">
    <property type="entry name" value="Beta-lactam-related"/>
</dbReference>
<accession>A0A6G4UXK9</accession>
<dbReference type="SUPFAM" id="SSF56601">
    <property type="entry name" value="beta-lactamase/transpeptidase-like"/>
    <property type="match status" value="1"/>
</dbReference>
<dbReference type="Gene3D" id="3.40.710.10">
    <property type="entry name" value="DD-peptidase/beta-lactamase superfamily"/>
    <property type="match status" value="1"/>
</dbReference>
<name>A0A6G4UXK9_9ACTN</name>
<feature type="compositionally biased region" description="Basic and acidic residues" evidence="1">
    <location>
        <begin position="261"/>
        <end position="277"/>
    </location>
</feature>
<comment type="caution">
    <text evidence="3">The sequence shown here is derived from an EMBL/GenBank/DDBJ whole genome shotgun (WGS) entry which is preliminary data.</text>
</comment>
<dbReference type="PANTHER" id="PTHR43283">
    <property type="entry name" value="BETA-LACTAMASE-RELATED"/>
    <property type="match status" value="1"/>
</dbReference>
<evidence type="ECO:0000259" key="2">
    <source>
        <dbReference type="Pfam" id="PF00144"/>
    </source>
</evidence>
<evidence type="ECO:0000313" key="3">
    <source>
        <dbReference type="EMBL" id="NGO06334.1"/>
    </source>
</evidence>
<dbReference type="Pfam" id="PF00144">
    <property type="entry name" value="Beta-lactamase"/>
    <property type="match status" value="1"/>
</dbReference>
<dbReference type="RefSeq" id="WP_165254247.1">
    <property type="nucleotide sequence ID" value="NZ_JAAKZY010000002.1"/>
</dbReference>
<protein>
    <submittedName>
        <fullName evidence="3">Beta-lactamase family protein</fullName>
    </submittedName>
</protein>
<dbReference type="InterPro" id="IPR012338">
    <property type="entry name" value="Beta-lactam/transpept-like"/>
</dbReference>
<keyword evidence="4" id="KW-1185">Reference proteome</keyword>
<evidence type="ECO:0000313" key="4">
    <source>
        <dbReference type="Proteomes" id="UP000472335"/>
    </source>
</evidence>
<reference evidence="3 4" key="1">
    <citation type="submission" date="2020-02" db="EMBL/GenBank/DDBJ databases">
        <title>Whole-genome analyses of novel actinobacteria.</title>
        <authorList>
            <person name="Sahin N."/>
            <person name="Gencbay T."/>
        </authorList>
    </citation>
    <scope>NUCLEOTIDE SEQUENCE [LARGE SCALE GENOMIC DNA]</scope>
    <source>
        <strain evidence="3 4">HC44</strain>
    </source>
</reference>
<gene>
    <name evidence="3" type="ORF">G5C60_01205</name>
</gene>
<feature type="domain" description="Beta-lactamase-related" evidence="2">
    <location>
        <begin position="23"/>
        <end position="407"/>
    </location>
</feature>
<evidence type="ECO:0000256" key="1">
    <source>
        <dbReference type="SAM" id="MobiDB-lite"/>
    </source>
</evidence>